<feature type="chain" id="PRO_5047491612" description="Secreted protein" evidence="1">
    <location>
        <begin position="24"/>
        <end position="103"/>
    </location>
</feature>
<name>A0ABT5NLX9_9PSED</name>
<keyword evidence="3" id="KW-1185">Reference proteome</keyword>
<protein>
    <recommendedName>
        <fullName evidence="4">Secreted protein</fullName>
    </recommendedName>
</protein>
<accession>A0ABT5NLX9</accession>
<organism evidence="2 3">
    <name type="scientific">Pseudomonas fontis</name>
    <dbReference type="NCBI Taxonomy" id="2942633"/>
    <lineage>
        <taxon>Bacteria</taxon>
        <taxon>Pseudomonadati</taxon>
        <taxon>Pseudomonadota</taxon>
        <taxon>Gammaproteobacteria</taxon>
        <taxon>Pseudomonadales</taxon>
        <taxon>Pseudomonadaceae</taxon>
        <taxon>Pseudomonas</taxon>
    </lineage>
</organism>
<gene>
    <name evidence="2" type="ORF">M5G11_02300</name>
</gene>
<evidence type="ECO:0000313" key="2">
    <source>
        <dbReference type="EMBL" id="MDD0989361.1"/>
    </source>
</evidence>
<reference evidence="2 3" key="1">
    <citation type="submission" date="2022-05" db="EMBL/GenBank/DDBJ databases">
        <title>Novel Pseudomonas spp. Isolated from a Rainbow Trout Aquaculture Facility.</title>
        <authorList>
            <person name="Testerman T."/>
            <person name="Graf J."/>
        </authorList>
    </citation>
    <scope>NUCLEOTIDE SEQUENCE [LARGE SCALE GENOMIC DNA]</scope>
    <source>
        <strain evidence="2 3">ID681</strain>
    </source>
</reference>
<proteinExistence type="predicted"/>
<evidence type="ECO:0008006" key="4">
    <source>
        <dbReference type="Google" id="ProtNLM"/>
    </source>
</evidence>
<dbReference type="EMBL" id="JAMDGY010000009">
    <property type="protein sequence ID" value="MDD0989361.1"/>
    <property type="molecule type" value="Genomic_DNA"/>
</dbReference>
<sequence length="103" mass="10573">MRLQSLLALAATSALLLPLTANAGAWPGGSAAKGAYMDKCIAAASQQKGVTSSIANTHCKCGADALEKNFTTEQIQQLDGPKPSDELIMKAQQAVTAACAPKK</sequence>
<dbReference type="Proteomes" id="UP001148203">
    <property type="component" value="Unassembled WGS sequence"/>
</dbReference>
<keyword evidence="1" id="KW-0732">Signal</keyword>
<dbReference type="RefSeq" id="WP_273911382.1">
    <property type="nucleotide sequence ID" value="NZ_JAMDGX010000040.1"/>
</dbReference>
<evidence type="ECO:0000256" key="1">
    <source>
        <dbReference type="SAM" id="SignalP"/>
    </source>
</evidence>
<comment type="caution">
    <text evidence="2">The sequence shown here is derived from an EMBL/GenBank/DDBJ whole genome shotgun (WGS) entry which is preliminary data.</text>
</comment>
<evidence type="ECO:0000313" key="3">
    <source>
        <dbReference type="Proteomes" id="UP001148203"/>
    </source>
</evidence>
<feature type="signal peptide" evidence="1">
    <location>
        <begin position="1"/>
        <end position="23"/>
    </location>
</feature>